<dbReference type="RefSeq" id="XP_009055651.1">
    <property type="nucleotide sequence ID" value="XM_009057403.1"/>
</dbReference>
<dbReference type="CTD" id="20236003"/>
<evidence type="ECO:0000313" key="1">
    <source>
        <dbReference type="EMBL" id="ESO94042.1"/>
    </source>
</evidence>
<evidence type="ECO:0000313" key="2">
    <source>
        <dbReference type="Proteomes" id="UP000030746"/>
    </source>
</evidence>
<keyword evidence="2" id="KW-1185">Reference proteome</keyword>
<dbReference type="AlphaFoldDB" id="V4AB68"/>
<protein>
    <submittedName>
        <fullName evidence="1">Uncharacterized protein</fullName>
    </submittedName>
</protein>
<dbReference type="EMBL" id="KB201890">
    <property type="protein sequence ID" value="ESO94042.1"/>
    <property type="molecule type" value="Genomic_DNA"/>
</dbReference>
<dbReference type="Proteomes" id="UP000030746">
    <property type="component" value="Unassembled WGS sequence"/>
</dbReference>
<proteinExistence type="predicted"/>
<dbReference type="HOGENOM" id="CLU_832321_0_0_1"/>
<gene>
    <name evidence="1" type="ORF">LOTGIDRAFT_153525</name>
</gene>
<organism evidence="1 2">
    <name type="scientific">Lottia gigantea</name>
    <name type="common">Giant owl limpet</name>
    <dbReference type="NCBI Taxonomy" id="225164"/>
    <lineage>
        <taxon>Eukaryota</taxon>
        <taxon>Metazoa</taxon>
        <taxon>Spiralia</taxon>
        <taxon>Lophotrochozoa</taxon>
        <taxon>Mollusca</taxon>
        <taxon>Gastropoda</taxon>
        <taxon>Patellogastropoda</taxon>
        <taxon>Lottioidea</taxon>
        <taxon>Lottiidae</taxon>
        <taxon>Lottia</taxon>
    </lineage>
</organism>
<dbReference type="GeneID" id="20236003"/>
<reference evidence="1 2" key="1">
    <citation type="journal article" date="2013" name="Nature">
        <title>Insights into bilaterian evolution from three spiralian genomes.</title>
        <authorList>
            <person name="Simakov O."/>
            <person name="Marletaz F."/>
            <person name="Cho S.J."/>
            <person name="Edsinger-Gonzales E."/>
            <person name="Havlak P."/>
            <person name="Hellsten U."/>
            <person name="Kuo D.H."/>
            <person name="Larsson T."/>
            <person name="Lv J."/>
            <person name="Arendt D."/>
            <person name="Savage R."/>
            <person name="Osoegawa K."/>
            <person name="de Jong P."/>
            <person name="Grimwood J."/>
            <person name="Chapman J.A."/>
            <person name="Shapiro H."/>
            <person name="Aerts A."/>
            <person name="Otillar R.P."/>
            <person name="Terry A.Y."/>
            <person name="Boore J.L."/>
            <person name="Grigoriev I.V."/>
            <person name="Lindberg D.R."/>
            <person name="Seaver E.C."/>
            <person name="Weisblat D.A."/>
            <person name="Putnam N.H."/>
            <person name="Rokhsar D.S."/>
        </authorList>
    </citation>
    <scope>NUCLEOTIDE SEQUENCE [LARGE SCALE GENOMIC DNA]</scope>
</reference>
<accession>V4AB68</accession>
<name>V4AB68_LOTGI</name>
<dbReference type="KEGG" id="lgi:LOTGIDRAFT_153525"/>
<sequence length="334" mass="37911">MFDWIKSRFPGRNGKYDVPQRVHNDVTEKGKSRVQQNLKHKVHVTVNKNKEINIISPSAEIVEVTSSFKQSPIENIFTSDDEPFATTSFKDFTDKSSGWCSPLNVIDTHLLEQNSRISECVLVDLIQFKEQNSKVISETDSDSGRSSLSCQSSRRSCESLVSNTEDKPFHGNSKTDSRTSLYLSDSAYSFDSQCPKFTEMLSINLAEESLCLSENEYSFDNDSYLHCESLSIDQSRMQSLPCELQLLDKDQIDSLSKNSVCLSNSCYSFDSDNMALHKSFNRSYIRRVSNSSVCLSDCNYSFDTNSESFGDALEDELPTFNPKIGFGLNRWYKH</sequence>